<protein>
    <recommendedName>
        <fullName evidence="3">FtsK domain-containing protein</fullName>
    </recommendedName>
</protein>
<evidence type="ECO:0000313" key="2">
    <source>
        <dbReference type="Proteomes" id="UP001174888"/>
    </source>
</evidence>
<evidence type="ECO:0008006" key="3">
    <source>
        <dbReference type="Google" id="ProtNLM"/>
    </source>
</evidence>
<name>A0AAW7NBI4_9LACO</name>
<dbReference type="InterPro" id="IPR027417">
    <property type="entry name" value="P-loop_NTPase"/>
</dbReference>
<evidence type="ECO:0000313" key="1">
    <source>
        <dbReference type="EMBL" id="MDN4834511.1"/>
    </source>
</evidence>
<comment type="caution">
    <text evidence="1">The sequence shown here is derived from an EMBL/GenBank/DDBJ whole genome shotgun (WGS) entry which is preliminary data.</text>
</comment>
<dbReference type="EMBL" id="JAUIQT010000004">
    <property type="protein sequence ID" value="MDN4834511.1"/>
    <property type="molecule type" value="Genomic_DNA"/>
</dbReference>
<dbReference type="Proteomes" id="UP001174888">
    <property type="component" value="Unassembled WGS sequence"/>
</dbReference>
<proteinExistence type="predicted"/>
<dbReference type="RefSeq" id="WP_301207692.1">
    <property type="nucleotide sequence ID" value="NZ_JAUIQT010000004.1"/>
</dbReference>
<gene>
    <name evidence="1" type="ORF">QYC35_10000</name>
</gene>
<sequence length="378" mass="42094">MMTNDEMSHIATQVLNHQLTGSPNSLDNAFRVYAHIEEGYLDFVPMLPAVDILGDLTSESELAKKARNALASAFFPYFSFFPTPPYLVAENTDSFSTARGLRFFFSVGQAERMVFDHLSDYEPIRYKDGYLLPMQSGFGHKIGSGIVISPTESANLLIAGRSGSGKTITLLGLLELASKYGEKSLMTVIDGKNDSNLRKYCQRKSINYIAQNGEETATIFLSRVNETLKKYEDLILRRAKRLAHGEVTLDELPYATLVVDESLAFLETAPRGDREKFLSLQSRLVLLNRAEKCQYIVSSQNFTGGTNGNISTVARDNFQNVILLTQDLKRDGRFIYHNSDLSSVMIPRDSISNKGVGVIQTNGGFVTPFLAPYFRSLD</sequence>
<dbReference type="Gene3D" id="3.40.50.300">
    <property type="entry name" value="P-loop containing nucleotide triphosphate hydrolases"/>
    <property type="match status" value="1"/>
</dbReference>
<dbReference type="AlphaFoldDB" id="A0AAW7NBI4"/>
<reference evidence="1" key="1">
    <citation type="submission" date="2023-07" db="EMBL/GenBank/DDBJ databases">
        <title>Complete genome sequence of Ligilactobacillus salivarius SRCM217594 isolated from Gallus gallus domesticus feces.</title>
        <authorList>
            <person name="Yang H.-G."/>
            <person name="Ryu M.-S."/>
            <person name="Ha G.-S."/>
            <person name="Yang H.-J."/>
            <person name="Jeong D.-Y."/>
        </authorList>
    </citation>
    <scope>NUCLEOTIDE SEQUENCE</scope>
    <source>
        <strain evidence="1">SRCM217594</strain>
    </source>
</reference>
<organism evidence="1 2">
    <name type="scientific">Ligilactobacillus salivarius</name>
    <dbReference type="NCBI Taxonomy" id="1624"/>
    <lineage>
        <taxon>Bacteria</taxon>
        <taxon>Bacillati</taxon>
        <taxon>Bacillota</taxon>
        <taxon>Bacilli</taxon>
        <taxon>Lactobacillales</taxon>
        <taxon>Lactobacillaceae</taxon>
        <taxon>Ligilactobacillus</taxon>
    </lineage>
</organism>
<dbReference type="SUPFAM" id="SSF52540">
    <property type="entry name" value="P-loop containing nucleoside triphosphate hydrolases"/>
    <property type="match status" value="1"/>
</dbReference>
<accession>A0AAW7NBI4</accession>